<dbReference type="RefSeq" id="WP_015540837.1">
    <property type="nucleotide sequence ID" value="NZ_JACOQE010000016.1"/>
</dbReference>
<feature type="domain" description="Nucleoside phosphorylase" evidence="6">
    <location>
        <begin position="19"/>
        <end position="229"/>
    </location>
</feature>
<name>A0ABR7I603_9FIRM</name>
<protein>
    <recommendedName>
        <fullName evidence="2">Uridine phosphorylase</fullName>
        <ecNumber evidence="1">2.4.2.3</ecNumber>
    </recommendedName>
</protein>
<dbReference type="EC" id="2.4.2.3" evidence="1"/>
<dbReference type="Gene3D" id="3.40.50.1580">
    <property type="entry name" value="Nucleoside phosphorylase domain"/>
    <property type="match status" value="1"/>
</dbReference>
<comment type="caution">
    <text evidence="7">The sequence shown here is derived from an EMBL/GenBank/DDBJ whole genome shotgun (WGS) entry which is preliminary data.</text>
</comment>
<keyword evidence="3 7" id="KW-0328">Glycosyltransferase</keyword>
<evidence type="ECO:0000256" key="4">
    <source>
        <dbReference type="ARBA" id="ARBA00022679"/>
    </source>
</evidence>
<dbReference type="GO" id="GO:0004731">
    <property type="term" value="F:purine-nucleoside phosphorylase activity"/>
    <property type="evidence" value="ECO:0007669"/>
    <property type="project" value="UniProtKB-EC"/>
</dbReference>
<dbReference type="PANTHER" id="PTHR43691:SF11">
    <property type="entry name" value="FI09636P-RELATED"/>
    <property type="match status" value="1"/>
</dbReference>
<evidence type="ECO:0000259" key="6">
    <source>
        <dbReference type="Pfam" id="PF01048"/>
    </source>
</evidence>
<organism evidence="7 8">
    <name type="scientific">Blautia intestinalis</name>
    <dbReference type="NCBI Taxonomy" id="2763028"/>
    <lineage>
        <taxon>Bacteria</taxon>
        <taxon>Bacillati</taxon>
        <taxon>Bacillota</taxon>
        <taxon>Clostridia</taxon>
        <taxon>Lachnospirales</taxon>
        <taxon>Lachnospiraceae</taxon>
        <taxon>Blautia</taxon>
    </lineage>
</organism>
<dbReference type="InterPro" id="IPR035994">
    <property type="entry name" value="Nucleoside_phosphorylase_sf"/>
</dbReference>
<dbReference type="CDD" id="cd09006">
    <property type="entry name" value="PNP_EcPNPI-like"/>
    <property type="match status" value="1"/>
</dbReference>
<keyword evidence="8" id="KW-1185">Reference proteome</keyword>
<dbReference type="SUPFAM" id="SSF53167">
    <property type="entry name" value="Purine and uridine phosphorylases"/>
    <property type="match status" value="1"/>
</dbReference>
<proteinExistence type="predicted"/>
<sequence>MPIPTPHIEAKKEEIAGTVIMPGDPLRARYVAEHFLENAKLVNKVRNAYGYTGTYRGKELTVMASGMGMPSMGIYSYELFKFYDVENIIRIGSAGAYTDHLAVYDVVLVDSAWSRSSFAKVQNGCQDDVMYPSKELNAKILETAENLQIPVKPARVHSSDVFYAEDNMDDFRELYRKHQCECVEMESFALFHNAKLLGKNAACLLTISDSFVTHEELSSLARQESFENMMKVALESC</sequence>
<dbReference type="InterPro" id="IPR004402">
    <property type="entry name" value="DeoD-type"/>
</dbReference>
<dbReference type="EMBL" id="JACOQE010000016">
    <property type="protein sequence ID" value="MBC5741820.1"/>
    <property type="molecule type" value="Genomic_DNA"/>
</dbReference>
<evidence type="ECO:0000256" key="5">
    <source>
        <dbReference type="ARBA" id="ARBA00048447"/>
    </source>
</evidence>
<evidence type="ECO:0000256" key="1">
    <source>
        <dbReference type="ARBA" id="ARBA00011888"/>
    </source>
</evidence>
<keyword evidence="4 7" id="KW-0808">Transferase</keyword>
<dbReference type="NCBIfam" id="TIGR00107">
    <property type="entry name" value="deoD"/>
    <property type="match status" value="1"/>
</dbReference>
<dbReference type="Pfam" id="PF01048">
    <property type="entry name" value="PNP_UDP_1"/>
    <property type="match status" value="1"/>
</dbReference>
<evidence type="ECO:0000313" key="8">
    <source>
        <dbReference type="Proteomes" id="UP000633936"/>
    </source>
</evidence>
<dbReference type="PANTHER" id="PTHR43691">
    <property type="entry name" value="URIDINE PHOSPHORYLASE"/>
    <property type="match status" value="1"/>
</dbReference>
<evidence type="ECO:0000256" key="2">
    <source>
        <dbReference type="ARBA" id="ARBA00021980"/>
    </source>
</evidence>
<dbReference type="NCBIfam" id="NF004489">
    <property type="entry name" value="PRK05819.1"/>
    <property type="match status" value="1"/>
</dbReference>
<evidence type="ECO:0000256" key="3">
    <source>
        <dbReference type="ARBA" id="ARBA00022676"/>
    </source>
</evidence>
<accession>A0ABR7I603</accession>
<gene>
    <name evidence="7" type="primary">deoD</name>
    <name evidence="7" type="ORF">H8Z79_15680</name>
</gene>
<dbReference type="InterPro" id="IPR000845">
    <property type="entry name" value="Nucleoside_phosphorylase_d"/>
</dbReference>
<dbReference type="Proteomes" id="UP000633936">
    <property type="component" value="Unassembled WGS sequence"/>
</dbReference>
<evidence type="ECO:0000313" key="7">
    <source>
        <dbReference type="EMBL" id="MBC5741820.1"/>
    </source>
</evidence>
<reference evidence="7 8" key="1">
    <citation type="submission" date="2020-08" db="EMBL/GenBank/DDBJ databases">
        <title>Genome public.</title>
        <authorList>
            <person name="Liu C."/>
            <person name="Sun Q."/>
        </authorList>
    </citation>
    <scope>NUCLEOTIDE SEQUENCE [LARGE SCALE GENOMIC DNA]</scope>
    <source>
        <strain evidence="7 8">27-44</strain>
    </source>
</reference>
<comment type="catalytic activity">
    <reaction evidence="5">
        <text>uridine + phosphate = alpha-D-ribose 1-phosphate + uracil</text>
        <dbReference type="Rhea" id="RHEA:24388"/>
        <dbReference type="ChEBI" id="CHEBI:16704"/>
        <dbReference type="ChEBI" id="CHEBI:17568"/>
        <dbReference type="ChEBI" id="CHEBI:43474"/>
        <dbReference type="ChEBI" id="CHEBI:57720"/>
        <dbReference type="EC" id="2.4.2.3"/>
    </reaction>
</comment>